<evidence type="ECO:0000256" key="4">
    <source>
        <dbReference type="ARBA" id="ARBA00004740"/>
    </source>
</evidence>
<keyword evidence="13" id="KW-0325">Glycoprotein</keyword>
<dbReference type="InterPro" id="IPR041447">
    <property type="entry name" value="Mannosidase_ig"/>
</dbReference>
<dbReference type="InterPro" id="IPR050887">
    <property type="entry name" value="Beta-mannosidase_GH2"/>
</dbReference>
<dbReference type="EC" id="3.2.1.25" evidence="7"/>
<dbReference type="PANTHER" id="PTHR43730:SF1">
    <property type="entry name" value="BETA-MANNOSIDASE"/>
    <property type="match status" value="1"/>
</dbReference>
<dbReference type="RefSeq" id="WP_119321738.1">
    <property type="nucleotide sequence ID" value="NZ_AP025739.1"/>
</dbReference>
<comment type="subunit">
    <text evidence="5">Monomer.</text>
</comment>
<evidence type="ECO:0000256" key="6">
    <source>
        <dbReference type="ARBA" id="ARBA00011738"/>
    </source>
</evidence>
<dbReference type="InterPro" id="IPR005084">
    <property type="entry name" value="CBM6"/>
</dbReference>
<dbReference type="Pfam" id="PF17753">
    <property type="entry name" value="Ig_mannosidase"/>
    <property type="match status" value="1"/>
</dbReference>
<proteinExistence type="inferred from homology"/>
<evidence type="ECO:0000313" key="19">
    <source>
        <dbReference type="EMBL" id="BDI34197.1"/>
    </source>
</evidence>
<dbReference type="Gene3D" id="2.60.40.10">
    <property type="entry name" value="Immunoglobulins"/>
    <property type="match status" value="2"/>
</dbReference>
<evidence type="ECO:0000256" key="14">
    <source>
        <dbReference type="ARBA" id="ARBA00023295"/>
    </source>
</evidence>
<dbReference type="Pfam" id="PF00703">
    <property type="entry name" value="Glyco_hydro_2"/>
    <property type="match status" value="1"/>
</dbReference>
<evidence type="ECO:0000256" key="13">
    <source>
        <dbReference type="ARBA" id="ARBA00023180"/>
    </source>
</evidence>
<evidence type="ECO:0000313" key="20">
    <source>
        <dbReference type="Proteomes" id="UP000287394"/>
    </source>
</evidence>
<evidence type="ECO:0000256" key="15">
    <source>
        <dbReference type="ARBA" id="ARBA00032581"/>
    </source>
</evidence>
<dbReference type="InterPro" id="IPR054593">
    <property type="entry name" value="Beta-mannosidase-like_N2"/>
</dbReference>
<dbReference type="OrthoDB" id="9762066at2"/>
<dbReference type="Proteomes" id="UP000287394">
    <property type="component" value="Chromosome"/>
</dbReference>
<dbReference type="Pfam" id="PF22666">
    <property type="entry name" value="Glyco_hydro_2_N2"/>
    <property type="match status" value="1"/>
</dbReference>
<dbReference type="GO" id="GO:0006516">
    <property type="term" value="P:glycoprotein catabolic process"/>
    <property type="evidence" value="ECO:0007669"/>
    <property type="project" value="TreeGrafter"/>
</dbReference>
<dbReference type="Gene3D" id="2.60.120.260">
    <property type="entry name" value="Galactose-binding domain-like"/>
    <property type="match status" value="2"/>
</dbReference>
<evidence type="ECO:0000256" key="3">
    <source>
        <dbReference type="ARBA" id="ARBA00004613"/>
    </source>
</evidence>
<evidence type="ECO:0000256" key="2">
    <source>
        <dbReference type="ARBA" id="ARBA00003150"/>
    </source>
</evidence>
<dbReference type="GO" id="GO:0005975">
    <property type="term" value="P:carbohydrate metabolic process"/>
    <property type="evidence" value="ECO:0007669"/>
    <property type="project" value="InterPro"/>
</dbReference>
<dbReference type="EMBL" id="AP025739">
    <property type="protein sequence ID" value="BDI34197.1"/>
    <property type="molecule type" value="Genomic_DNA"/>
</dbReference>
<dbReference type="Pfam" id="PF16871">
    <property type="entry name" value="DUF5077"/>
    <property type="match status" value="1"/>
</dbReference>
<keyword evidence="14" id="KW-0326">Glycosidase</keyword>
<dbReference type="SUPFAM" id="SSF51445">
    <property type="entry name" value="(Trans)glycosidases"/>
    <property type="match status" value="1"/>
</dbReference>
<comment type="pathway">
    <text evidence="4">Glycan metabolism; N-glycan degradation.</text>
</comment>
<sequence length="977" mass="107298">MISTAILTTLLLHATAGGSPISATAPERVGLDGTWRLTQASRGISLPAKVPGIVDTDLLAAGKIPNPFYRDNEKAVQWVGEVPWTYSRSFTVPAAFLKHREIRLRCEGLDTLSSIRVNGRDVAQTDNMHRTWEFDVRPLLHTGANRIEITFSPIEPYLKAHENQAAFPGKPVEAHGWGYIRKSPFQMGWDFSPKIITCGIWRSIGLVGWDAARLTDIGVVQSHYKNGQVGLAVGITADTAAATTAHTTVLFAGHPVAQTDTALAQGRATPHLTVIKPQLWWPAGMGPQNLYDVRVELRDARGRVVDSGTRRIGLRTLDMIAKTSANLMTLTVNGCRFFAKGTNWVPMDSLITRASPDQERRYVDNAVNNNMNLIRLWGGGYYEDEALYDEADKKGLLLWAEFKFADASYPVFDPKWLANVKAEAVDNVSRLRHHPSIAVWSGNNEVIGFVADKTDHNHMTHEDYNLLFHHVLADVVHSLAPNDVYTPGSPESGDEHDWSVWHGSAPFESYRTVHGFMSEFGFQAFAQPRTVDAYTAPKDRDSVLSPIMKFHQRNWGDGNQMILSTFRRYYRTPKDFDSTLWLSQIQQADGVLTGVEFWRRDWPHSSASLVWQYNDCWPGTSWAMVDYYGRPKALWYRLRHAYAPVMLSGQADGQSGHAELWISNDHPRALKGTIDWRLTRTNGALVQKGTQSAAIPAGTSSTRALSFEDAAIIAKEGAGNLLLWAELRVPGEPVSTSLLTFARPKQLNLVAPEIHTAVAAQGNAYQVTLTSARPALFAWIDLAGADAKYSDNFVHLRPGAPVTITVAPSAKTTLAQVQKALRVRTLFDTYLPTADATPVVTADANGEVALSAFSAQMIGDTFVLETGTPDNIGNWSDPHDYLQWTVKNAKPGTYAMTANVSSPPDEGGSQFVVDVAGAQVTGTVPTTASWTTYTDLPLGTVTIAKSGTISISLKPTTKPSVHVMNLRTLTLKPVAAP</sequence>
<dbReference type="Pfam" id="PF17786">
    <property type="entry name" value="Mannosidase_ig"/>
    <property type="match status" value="1"/>
</dbReference>
<keyword evidence="20" id="KW-1185">Reference proteome</keyword>
<evidence type="ECO:0000256" key="10">
    <source>
        <dbReference type="ARBA" id="ARBA00022729"/>
    </source>
</evidence>
<dbReference type="InterPro" id="IPR031712">
    <property type="entry name" value="DUF5077"/>
</dbReference>
<dbReference type="PROSITE" id="PS51175">
    <property type="entry name" value="CBM6"/>
    <property type="match status" value="1"/>
</dbReference>
<dbReference type="PANTHER" id="PTHR43730">
    <property type="entry name" value="BETA-MANNOSIDASE"/>
    <property type="match status" value="1"/>
</dbReference>
<evidence type="ECO:0000256" key="8">
    <source>
        <dbReference type="ARBA" id="ARBA00015707"/>
    </source>
</evidence>
<dbReference type="InterPro" id="IPR006102">
    <property type="entry name" value="Ig-like_GH2"/>
</dbReference>
<comment type="function">
    <text evidence="2">Exoglycosidase that cleaves the single beta-linked mannose residue from the non-reducing end of all N-linked glycoprotein oligosaccharides.</text>
</comment>
<dbReference type="InterPro" id="IPR008979">
    <property type="entry name" value="Galactose-bd-like_sf"/>
</dbReference>
<evidence type="ECO:0000256" key="18">
    <source>
        <dbReference type="ARBA" id="ARBA00041614"/>
    </source>
</evidence>
<evidence type="ECO:0000256" key="16">
    <source>
        <dbReference type="ARBA" id="ARBA00038429"/>
    </source>
</evidence>
<comment type="subunit">
    <text evidence="6">Homodimer.</text>
</comment>
<evidence type="ECO:0000256" key="7">
    <source>
        <dbReference type="ARBA" id="ARBA00012754"/>
    </source>
</evidence>
<evidence type="ECO:0000256" key="1">
    <source>
        <dbReference type="ARBA" id="ARBA00000829"/>
    </source>
</evidence>
<dbReference type="AlphaFoldDB" id="A0A402CWM3"/>
<comment type="subcellular location">
    <subcellularLocation>
        <location evidence="3">Secreted</location>
    </subcellularLocation>
</comment>
<reference evidence="19 20" key="1">
    <citation type="journal article" date="2019" name="Int. J. Syst. Evol. Microbiol.">
        <title>Capsulimonas corticalis gen. nov., sp. nov., an aerobic capsulated bacterium, of a novel bacterial order, Capsulimonadales ord. nov., of the class Armatimonadia of the phylum Armatimonadetes.</title>
        <authorList>
            <person name="Li J."/>
            <person name="Kudo C."/>
            <person name="Tonouchi A."/>
        </authorList>
    </citation>
    <scope>NUCLEOTIDE SEQUENCE [LARGE SCALE GENOMIC DNA]</scope>
    <source>
        <strain evidence="19 20">AX-7</strain>
    </source>
</reference>
<dbReference type="InterPro" id="IPR041625">
    <property type="entry name" value="Beta-mannosidase_Ig"/>
</dbReference>
<dbReference type="SUPFAM" id="SSF49785">
    <property type="entry name" value="Galactose-binding domain-like"/>
    <property type="match status" value="2"/>
</dbReference>
<dbReference type="FunFam" id="3.20.20.80:FF:000050">
    <property type="entry name" value="Beta-mannosidase B"/>
    <property type="match status" value="1"/>
</dbReference>
<dbReference type="GO" id="GO:0005576">
    <property type="term" value="C:extracellular region"/>
    <property type="evidence" value="ECO:0007669"/>
    <property type="project" value="UniProtKB-SubCell"/>
</dbReference>
<keyword evidence="12" id="KW-1015">Disulfide bond</keyword>
<organism evidence="19 20">
    <name type="scientific">Capsulimonas corticalis</name>
    <dbReference type="NCBI Taxonomy" id="2219043"/>
    <lineage>
        <taxon>Bacteria</taxon>
        <taxon>Bacillati</taxon>
        <taxon>Armatimonadota</taxon>
        <taxon>Armatimonadia</taxon>
        <taxon>Capsulimonadales</taxon>
        <taxon>Capsulimonadaceae</taxon>
        <taxon>Capsulimonas</taxon>
    </lineage>
</organism>
<dbReference type="GO" id="GO:0030246">
    <property type="term" value="F:carbohydrate binding"/>
    <property type="evidence" value="ECO:0007669"/>
    <property type="project" value="InterPro"/>
</dbReference>
<dbReference type="InterPro" id="IPR013783">
    <property type="entry name" value="Ig-like_fold"/>
</dbReference>
<comment type="catalytic activity">
    <reaction evidence="1">
        <text>Hydrolysis of terminal, non-reducing beta-D-mannose residues in beta-D-mannosides.</text>
        <dbReference type="EC" id="3.2.1.25"/>
    </reaction>
</comment>
<dbReference type="InterPro" id="IPR017853">
    <property type="entry name" value="GH"/>
</dbReference>
<comment type="similarity">
    <text evidence="16">Belongs to the glycosyl hydrolase 2 family. Beta-mannosidase B subfamily.</text>
</comment>
<accession>A0A402CWM3</accession>
<dbReference type="InterPro" id="IPR006103">
    <property type="entry name" value="Glyco_hydro_2_cat"/>
</dbReference>
<gene>
    <name evidence="19" type="ORF">CCAX7_62480</name>
</gene>
<protein>
    <recommendedName>
        <fullName evidence="8">Beta-mannosidase</fullName>
        <ecNumber evidence="7">3.2.1.25</ecNumber>
    </recommendedName>
    <alternativeName>
        <fullName evidence="17">Beta-mannosidase B</fullName>
    </alternativeName>
    <alternativeName>
        <fullName evidence="15">Lysosomal beta A mannosidase</fullName>
    </alternativeName>
    <alternativeName>
        <fullName evidence="18">Mannanase B</fullName>
    </alternativeName>
</protein>
<dbReference type="GO" id="GO:0004567">
    <property type="term" value="F:beta-mannosidase activity"/>
    <property type="evidence" value="ECO:0007669"/>
    <property type="project" value="UniProtKB-EC"/>
</dbReference>
<dbReference type="Gene3D" id="3.20.20.80">
    <property type="entry name" value="Glycosidases"/>
    <property type="match status" value="1"/>
</dbReference>
<evidence type="ECO:0000256" key="17">
    <source>
        <dbReference type="ARBA" id="ARBA00041069"/>
    </source>
</evidence>
<dbReference type="KEGG" id="ccot:CCAX7_62480"/>
<evidence type="ECO:0000256" key="5">
    <source>
        <dbReference type="ARBA" id="ARBA00011245"/>
    </source>
</evidence>
<keyword evidence="10" id="KW-0732">Signal</keyword>
<name>A0A402CWM3_9BACT</name>
<keyword evidence="11" id="KW-0378">Hydrolase</keyword>
<dbReference type="SUPFAM" id="SSF49303">
    <property type="entry name" value="beta-Galactosidase/glucuronidase domain"/>
    <property type="match status" value="2"/>
</dbReference>
<dbReference type="InterPro" id="IPR036156">
    <property type="entry name" value="Beta-gal/glucu_dom_sf"/>
</dbReference>
<keyword evidence="9" id="KW-0964">Secreted</keyword>
<evidence type="ECO:0000256" key="11">
    <source>
        <dbReference type="ARBA" id="ARBA00022801"/>
    </source>
</evidence>
<dbReference type="Pfam" id="PF02836">
    <property type="entry name" value="Glyco_hydro_2_C"/>
    <property type="match status" value="1"/>
</dbReference>
<evidence type="ECO:0000256" key="9">
    <source>
        <dbReference type="ARBA" id="ARBA00022525"/>
    </source>
</evidence>
<evidence type="ECO:0000256" key="12">
    <source>
        <dbReference type="ARBA" id="ARBA00023157"/>
    </source>
</evidence>